<feature type="domain" description="ABC transmembrane type-1" evidence="9">
    <location>
        <begin position="332"/>
        <end position="537"/>
    </location>
</feature>
<keyword evidence="3" id="KW-1003">Cell membrane</keyword>
<feature type="transmembrane region" description="Helical" evidence="8">
    <location>
        <begin position="94"/>
        <end position="117"/>
    </location>
</feature>
<proteinExistence type="inferred from homology"/>
<evidence type="ECO:0000256" key="4">
    <source>
        <dbReference type="ARBA" id="ARBA00022519"/>
    </source>
</evidence>
<feature type="domain" description="ABC transmembrane type-1" evidence="9">
    <location>
        <begin position="56"/>
        <end position="259"/>
    </location>
</feature>
<feature type="transmembrane region" description="Helical" evidence="8">
    <location>
        <begin position="137"/>
        <end position="158"/>
    </location>
</feature>
<evidence type="ECO:0000313" key="11">
    <source>
        <dbReference type="Proteomes" id="UP000285120"/>
    </source>
</evidence>
<feature type="transmembrane region" description="Helical" evidence="8">
    <location>
        <begin position="373"/>
        <end position="394"/>
    </location>
</feature>
<evidence type="ECO:0000256" key="8">
    <source>
        <dbReference type="RuleBase" id="RU363032"/>
    </source>
</evidence>
<feature type="transmembrane region" description="Helical" evidence="8">
    <location>
        <begin position="520"/>
        <end position="541"/>
    </location>
</feature>
<comment type="subcellular location">
    <subcellularLocation>
        <location evidence="1">Cell inner membrane</location>
        <topology evidence="1">Multi-pass membrane protein</topology>
    </subcellularLocation>
    <subcellularLocation>
        <location evidence="8">Cell membrane</location>
        <topology evidence="8">Multi-pass membrane protein</topology>
    </subcellularLocation>
</comment>
<dbReference type="AlphaFoldDB" id="A0A419V3Y2"/>
<feature type="transmembrane region" description="Helical" evidence="8">
    <location>
        <begin position="337"/>
        <end position="361"/>
    </location>
</feature>
<feature type="transmembrane region" description="Helical" evidence="8">
    <location>
        <begin position="469"/>
        <end position="486"/>
    </location>
</feature>
<dbReference type="InterPro" id="IPR000515">
    <property type="entry name" value="MetI-like"/>
</dbReference>
<feature type="transmembrane region" description="Helical" evidence="8">
    <location>
        <begin position="12"/>
        <end position="34"/>
    </location>
</feature>
<keyword evidence="5 8" id="KW-0812">Transmembrane</keyword>
<keyword evidence="4" id="KW-0997">Cell inner membrane</keyword>
<keyword evidence="11" id="KW-1185">Reference proteome</keyword>
<feature type="transmembrane region" description="Helical" evidence="8">
    <location>
        <begin position="188"/>
        <end position="209"/>
    </location>
</feature>
<evidence type="ECO:0000313" key="10">
    <source>
        <dbReference type="EMBL" id="RKD73225.1"/>
    </source>
</evidence>
<evidence type="ECO:0000256" key="2">
    <source>
        <dbReference type="ARBA" id="ARBA00022448"/>
    </source>
</evidence>
<keyword evidence="6 8" id="KW-1133">Transmembrane helix</keyword>
<dbReference type="PROSITE" id="PS50928">
    <property type="entry name" value="ABC_TM1"/>
    <property type="match status" value="2"/>
</dbReference>
<name>A0A419V3Y2_9BACL</name>
<protein>
    <submittedName>
        <fullName evidence="10">Iron(III) transport system permease protein</fullName>
    </submittedName>
</protein>
<evidence type="ECO:0000256" key="5">
    <source>
        <dbReference type="ARBA" id="ARBA00022692"/>
    </source>
</evidence>
<feature type="transmembrane region" description="Helical" evidence="8">
    <location>
        <begin position="243"/>
        <end position="260"/>
    </location>
</feature>
<comment type="caution">
    <text evidence="10">The sequence shown here is derived from an EMBL/GenBank/DDBJ whole genome shotgun (WGS) entry which is preliminary data.</text>
</comment>
<dbReference type="PANTHER" id="PTHR43357:SF3">
    <property type="entry name" value="FE(3+)-TRANSPORT SYSTEM PERMEASE PROTEIN FBPB 2"/>
    <property type="match status" value="1"/>
</dbReference>
<dbReference type="GO" id="GO:0005886">
    <property type="term" value="C:plasma membrane"/>
    <property type="evidence" value="ECO:0007669"/>
    <property type="project" value="UniProtKB-SubCell"/>
</dbReference>
<dbReference type="Pfam" id="PF00528">
    <property type="entry name" value="BPD_transp_1"/>
    <property type="match status" value="2"/>
</dbReference>
<organism evidence="10 11">
    <name type="scientific">Sinobaca qinghaiensis</name>
    <dbReference type="NCBI Taxonomy" id="342944"/>
    <lineage>
        <taxon>Bacteria</taxon>
        <taxon>Bacillati</taxon>
        <taxon>Bacillota</taxon>
        <taxon>Bacilli</taxon>
        <taxon>Bacillales</taxon>
        <taxon>Sporolactobacillaceae</taxon>
        <taxon>Sinobaca</taxon>
    </lineage>
</organism>
<dbReference type="OrthoDB" id="9776648at2"/>
<sequence length="546" mass="60865">MPFFKSPSAAALGWGSGAAGFVILLLLPLSFLLYRMIQPAGENWAHIQEYLLLGYTIDTLTLAVIVGILSIALGTTLAWLVSAYSFPFRNTLKWALLMPLAIPPYIGGYAYHGMVNYTGFVQRTLRNTFDIEVSQRYFDIMNIPGAVFIFTIFLYPYVYAITRAFFARQATTLIENARVLGSGPVRTFFRIVLPVSRAAIVGGVTLVMLEVLNDYGLVSYFGVQTFSTAIFQTWYALDDLDSAIRLAGILMGLVLVFLVLEKVFRGRRQYSYSSAKVSPLKPRELEGWKKWSTLGFCGTVLLLGFILPMVQLLYWGMLTYEAVFSAQFVSLVRNSTLASGISSLLVVVFAVIVANFTRIVPGWLSTITARFTVLGYSIPGAVIAVGVLSFFIYIEQRLQFFYAFSGISSGLVLSTSLVMLIFAYVIRFMAVGYNSIESGFEKVGRRYSEASRTLGMGWLQTFFKVDLPMIRAAVFSGFILVFVDILKELPLTLILRPFNFETLATTAYRYASDERIQETAVPSLAIILVSGAAMYIFHIFIEKEPN</sequence>
<dbReference type="CDD" id="cd06261">
    <property type="entry name" value="TM_PBP2"/>
    <property type="match status" value="2"/>
</dbReference>
<dbReference type="RefSeq" id="WP_120192706.1">
    <property type="nucleotide sequence ID" value="NZ_RAPK01000008.1"/>
</dbReference>
<feature type="transmembrane region" description="Helical" evidence="8">
    <location>
        <begin position="291"/>
        <end position="317"/>
    </location>
</feature>
<dbReference type="EMBL" id="RAPK01000008">
    <property type="protein sequence ID" value="RKD73225.1"/>
    <property type="molecule type" value="Genomic_DNA"/>
</dbReference>
<keyword evidence="2 8" id="KW-0813">Transport</keyword>
<accession>A0A419V3Y2</accession>
<gene>
    <name evidence="10" type="ORF">ATL39_1516</name>
</gene>
<dbReference type="GO" id="GO:0055085">
    <property type="term" value="P:transmembrane transport"/>
    <property type="evidence" value="ECO:0007669"/>
    <property type="project" value="InterPro"/>
</dbReference>
<dbReference type="Proteomes" id="UP000285120">
    <property type="component" value="Unassembled WGS sequence"/>
</dbReference>
<evidence type="ECO:0000256" key="7">
    <source>
        <dbReference type="ARBA" id="ARBA00023136"/>
    </source>
</evidence>
<evidence type="ECO:0000256" key="1">
    <source>
        <dbReference type="ARBA" id="ARBA00004429"/>
    </source>
</evidence>
<dbReference type="Gene3D" id="1.10.3720.10">
    <property type="entry name" value="MetI-like"/>
    <property type="match status" value="2"/>
</dbReference>
<dbReference type="SUPFAM" id="SSF161098">
    <property type="entry name" value="MetI-like"/>
    <property type="match status" value="2"/>
</dbReference>
<reference evidence="10 11" key="1">
    <citation type="submission" date="2018-09" db="EMBL/GenBank/DDBJ databases">
        <title>Genomic Encyclopedia of Archaeal and Bacterial Type Strains, Phase II (KMG-II): from individual species to whole genera.</title>
        <authorList>
            <person name="Goeker M."/>
        </authorList>
    </citation>
    <scope>NUCLEOTIDE SEQUENCE [LARGE SCALE GENOMIC DNA]</scope>
    <source>
        <strain evidence="10 11">DSM 17008</strain>
    </source>
</reference>
<feature type="transmembrane region" description="Helical" evidence="8">
    <location>
        <begin position="400"/>
        <end position="426"/>
    </location>
</feature>
<evidence type="ECO:0000259" key="9">
    <source>
        <dbReference type="PROSITE" id="PS50928"/>
    </source>
</evidence>
<evidence type="ECO:0000256" key="3">
    <source>
        <dbReference type="ARBA" id="ARBA00022475"/>
    </source>
</evidence>
<dbReference type="InterPro" id="IPR035906">
    <property type="entry name" value="MetI-like_sf"/>
</dbReference>
<feature type="transmembrane region" description="Helical" evidence="8">
    <location>
        <begin position="55"/>
        <end position="82"/>
    </location>
</feature>
<dbReference type="PANTHER" id="PTHR43357">
    <property type="entry name" value="INNER MEMBRANE ABC TRANSPORTER PERMEASE PROTEIN YDCV"/>
    <property type="match status" value="1"/>
</dbReference>
<comment type="similarity">
    <text evidence="8">Belongs to the binding-protein-dependent transport system permease family.</text>
</comment>
<keyword evidence="7 8" id="KW-0472">Membrane</keyword>
<evidence type="ECO:0000256" key="6">
    <source>
        <dbReference type="ARBA" id="ARBA00022989"/>
    </source>
</evidence>